<keyword evidence="2" id="KW-1133">Transmembrane helix</keyword>
<dbReference type="KEGG" id="spaa:SPAPADRAFT_63259"/>
<dbReference type="HOGENOM" id="CLU_177924_0_0_1"/>
<proteinExistence type="predicted"/>
<keyword evidence="2" id="KW-0812">Transmembrane</keyword>
<gene>
    <name evidence="3" type="ORF">SPAPADRAFT_63259</name>
</gene>
<dbReference type="OrthoDB" id="4018044at2759"/>
<sequence length="91" mass="9740">MSQITNESHYKPEEPPQYSPDSESDQESQISNLQRQSGNDNQCSTVCTDLCCGGCFGCCSEQTCMRSDKDMFGSILAVLCCGTAAGLAVPT</sequence>
<dbReference type="eggNOG" id="ENOG502RQIW">
    <property type="taxonomic scope" value="Eukaryota"/>
</dbReference>
<dbReference type="EMBL" id="GL996505">
    <property type="protein sequence ID" value="EGW30409.1"/>
    <property type="molecule type" value="Genomic_DNA"/>
</dbReference>
<protein>
    <submittedName>
        <fullName evidence="3">Uncharacterized protein</fullName>
    </submittedName>
</protein>
<dbReference type="OMA" id="LCCGSTI"/>
<dbReference type="AlphaFoldDB" id="G3AU33"/>
<organism evidence="4">
    <name type="scientific">Spathaspora passalidarum (strain NRRL Y-27907 / 11-Y1)</name>
    <dbReference type="NCBI Taxonomy" id="619300"/>
    <lineage>
        <taxon>Eukaryota</taxon>
        <taxon>Fungi</taxon>
        <taxon>Dikarya</taxon>
        <taxon>Ascomycota</taxon>
        <taxon>Saccharomycotina</taxon>
        <taxon>Pichiomycetes</taxon>
        <taxon>Debaryomycetaceae</taxon>
        <taxon>Spathaspora</taxon>
    </lineage>
</organism>
<evidence type="ECO:0000256" key="2">
    <source>
        <dbReference type="SAM" id="Phobius"/>
    </source>
</evidence>
<feature type="transmembrane region" description="Helical" evidence="2">
    <location>
        <begin position="71"/>
        <end position="89"/>
    </location>
</feature>
<name>G3AU33_SPAPN</name>
<keyword evidence="2" id="KW-0472">Membrane</keyword>
<keyword evidence="4" id="KW-1185">Reference proteome</keyword>
<evidence type="ECO:0000256" key="1">
    <source>
        <dbReference type="SAM" id="MobiDB-lite"/>
    </source>
</evidence>
<feature type="region of interest" description="Disordered" evidence="1">
    <location>
        <begin position="1"/>
        <end position="41"/>
    </location>
</feature>
<reference evidence="3 4" key="1">
    <citation type="journal article" date="2011" name="Proc. Natl. Acad. Sci. U.S.A.">
        <title>Comparative genomics of xylose-fermenting fungi for enhanced biofuel production.</title>
        <authorList>
            <person name="Wohlbach D.J."/>
            <person name="Kuo A."/>
            <person name="Sato T.K."/>
            <person name="Potts K.M."/>
            <person name="Salamov A.A."/>
            <person name="LaButti K.M."/>
            <person name="Sun H."/>
            <person name="Clum A."/>
            <person name="Pangilinan J.L."/>
            <person name="Lindquist E.A."/>
            <person name="Lucas S."/>
            <person name="Lapidus A."/>
            <person name="Jin M."/>
            <person name="Gunawan C."/>
            <person name="Balan V."/>
            <person name="Dale B.E."/>
            <person name="Jeffries T.W."/>
            <person name="Zinkel R."/>
            <person name="Barry K.W."/>
            <person name="Grigoriev I.V."/>
            <person name="Gasch A.P."/>
        </authorList>
    </citation>
    <scope>NUCLEOTIDE SEQUENCE [LARGE SCALE GENOMIC DNA]</scope>
    <source>
        <strain evidence="4">NRRL Y-27907 / 11-Y1</strain>
    </source>
</reference>
<feature type="compositionally biased region" description="Polar residues" evidence="1">
    <location>
        <begin position="27"/>
        <end position="41"/>
    </location>
</feature>
<dbReference type="Proteomes" id="UP000000709">
    <property type="component" value="Unassembled WGS sequence"/>
</dbReference>
<evidence type="ECO:0000313" key="4">
    <source>
        <dbReference type="Proteomes" id="UP000000709"/>
    </source>
</evidence>
<accession>G3AU33</accession>
<evidence type="ECO:0000313" key="3">
    <source>
        <dbReference type="EMBL" id="EGW30409.1"/>
    </source>
</evidence>
<dbReference type="InParanoid" id="G3AU33"/>
<dbReference type="RefSeq" id="XP_007377380.1">
    <property type="nucleotide sequence ID" value="XM_007377318.1"/>
</dbReference>
<dbReference type="GeneID" id="18874662"/>